<sequence length="234" mass="25616">MAQCLLLYASILEHSKSISEPAEASPDAMRRGAAHRVRWARECRAGCDGAGGAGRGGAFRSTWRRCDFGGLRDGLGGLRARRARGMVGMRWESGGAEAESVSVSVYESQGQEARVKSLGWEFESVKNDSSHCPLLETRFNVATSVGSSRTRYTPHRALDIVFNTVPSLRVTISIRRAFTYSGAYDAYDAGSRRAFPVPKKANRHHMIPTGRWCYGRTPELGARFVIVIGGLMAD</sequence>
<reference evidence="1" key="1">
    <citation type="submission" date="2020-11" db="EMBL/GenBank/DDBJ databases">
        <authorList>
            <consortium name="DOE Joint Genome Institute"/>
            <person name="Ahrendt S."/>
            <person name="Riley R."/>
            <person name="Andreopoulos W."/>
            <person name="Labutti K."/>
            <person name="Pangilinan J."/>
            <person name="Ruiz-Duenas F.J."/>
            <person name="Barrasa J.M."/>
            <person name="Sanchez-Garcia M."/>
            <person name="Camarero S."/>
            <person name="Miyauchi S."/>
            <person name="Serrano A."/>
            <person name="Linde D."/>
            <person name="Babiker R."/>
            <person name="Drula E."/>
            <person name="Ayuso-Fernandez I."/>
            <person name="Pacheco R."/>
            <person name="Padilla G."/>
            <person name="Ferreira P."/>
            <person name="Barriuso J."/>
            <person name="Kellner H."/>
            <person name="Castanera R."/>
            <person name="Alfaro M."/>
            <person name="Ramirez L."/>
            <person name="Pisabarro A.G."/>
            <person name="Kuo A."/>
            <person name="Tritt A."/>
            <person name="Lipzen A."/>
            <person name="He G."/>
            <person name="Yan M."/>
            <person name="Ng V."/>
            <person name="Cullen D."/>
            <person name="Martin F."/>
            <person name="Rosso M.-N."/>
            <person name="Henrissat B."/>
            <person name="Hibbett D."/>
            <person name="Martinez A.T."/>
            <person name="Grigoriev I.V."/>
        </authorList>
    </citation>
    <scope>NUCLEOTIDE SEQUENCE</scope>
    <source>
        <strain evidence="1">CIRM-BRFM 674</strain>
    </source>
</reference>
<protein>
    <submittedName>
        <fullName evidence="1">Uncharacterized protein</fullName>
    </submittedName>
</protein>
<gene>
    <name evidence="1" type="ORF">BDN70DRAFT_890693</name>
</gene>
<dbReference type="AlphaFoldDB" id="A0A9P6D5S2"/>
<organism evidence="1 2">
    <name type="scientific">Pholiota conissans</name>
    <dbReference type="NCBI Taxonomy" id="109636"/>
    <lineage>
        <taxon>Eukaryota</taxon>
        <taxon>Fungi</taxon>
        <taxon>Dikarya</taxon>
        <taxon>Basidiomycota</taxon>
        <taxon>Agaricomycotina</taxon>
        <taxon>Agaricomycetes</taxon>
        <taxon>Agaricomycetidae</taxon>
        <taxon>Agaricales</taxon>
        <taxon>Agaricineae</taxon>
        <taxon>Strophariaceae</taxon>
        <taxon>Pholiota</taxon>
    </lineage>
</organism>
<keyword evidence="2" id="KW-1185">Reference proteome</keyword>
<accession>A0A9P6D5S2</accession>
<evidence type="ECO:0000313" key="1">
    <source>
        <dbReference type="EMBL" id="KAF9484839.1"/>
    </source>
</evidence>
<comment type="caution">
    <text evidence="1">The sequence shown here is derived from an EMBL/GenBank/DDBJ whole genome shotgun (WGS) entry which is preliminary data.</text>
</comment>
<proteinExistence type="predicted"/>
<dbReference type="EMBL" id="MU155140">
    <property type="protein sequence ID" value="KAF9484839.1"/>
    <property type="molecule type" value="Genomic_DNA"/>
</dbReference>
<name>A0A9P6D5S2_9AGAR</name>
<dbReference type="Proteomes" id="UP000807469">
    <property type="component" value="Unassembled WGS sequence"/>
</dbReference>
<evidence type="ECO:0000313" key="2">
    <source>
        <dbReference type="Proteomes" id="UP000807469"/>
    </source>
</evidence>